<dbReference type="Gene3D" id="1.20.1070.10">
    <property type="entry name" value="Rhodopsin 7-helix transmembrane proteins"/>
    <property type="match status" value="1"/>
</dbReference>
<keyword evidence="3 5" id="KW-1133">Transmembrane helix</keyword>
<feature type="transmembrane region" description="Helical" evidence="5">
    <location>
        <begin position="271"/>
        <end position="297"/>
    </location>
</feature>
<dbReference type="PANTHER" id="PTHR46641:SF2">
    <property type="entry name" value="FMRFAMIDE RECEPTOR"/>
    <property type="match status" value="1"/>
</dbReference>
<name>A0A0N4U4H9_DRAME</name>
<dbReference type="PRINTS" id="PR00237">
    <property type="entry name" value="GPCRRHODOPSN"/>
</dbReference>
<dbReference type="EMBL" id="UYYG01001154">
    <property type="protein sequence ID" value="VDN56079.1"/>
    <property type="molecule type" value="Genomic_DNA"/>
</dbReference>
<feature type="domain" description="G-protein coupled receptors family 1 profile" evidence="6">
    <location>
        <begin position="43"/>
        <end position="294"/>
    </location>
</feature>
<dbReference type="InterPro" id="IPR017452">
    <property type="entry name" value="GPCR_Rhodpsn_7TM"/>
</dbReference>
<dbReference type="GO" id="GO:0016020">
    <property type="term" value="C:membrane"/>
    <property type="evidence" value="ECO:0007669"/>
    <property type="project" value="UniProtKB-SubCell"/>
</dbReference>
<keyword evidence="2 5" id="KW-0812">Transmembrane</keyword>
<feature type="transmembrane region" description="Helical" evidence="5">
    <location>
        <begin position="64"/>
        <end position="83"/>
    </location>
</feature>
<comment type="subcellular location">
    <subcellularLocation>
        <location evidence="1">Membrane</location>
    </subcellularLocation>
</comment>
<evidence type="ECO:0000259" key="6">
    <source>
        <dbReference type="PROSITE" id="PS50262"/>
    </source>
</evidence>
<keyword evidence="9" id="KW-1185">Reference proteome</keyword>
<dbReference type="InterPro" id="IPR000276">
    <property type="entry name" value="GPCR_Rhodpsn"/>
</dbReference>
<dbReference type="CDD" id="cd14978">
    <property type="entry name" value="7tmA_FMRFamide_R-like"/>
    <property type="match status" value="1"/>
</dbReference>
<evidence type="ECO:0000256" key="2">
    <source>
        <dbReference type="ARBA" id="ARBA00022692"/>
    </source>
</evidence>
<feature type="transmembrane region" description="Helical" evidence="5">
    <location>
        <begin position="103"/>
        <end position="128"/>
    </location>
</feature>
<dbReference type="PROSITE" id="PS50262">
    <property type="entry name" value="G_PROTEIN_RECEP_F1_2"/>
    <property type="match status" value="1"/>
</dbReference>
<dbReference type="OrthoDB" id="10011262at2759"/>
<dbReference type="STRING" id="318479.A0A0N4U4H9"/>
<sequence>MSLEVNDANLKPCHHSNELTFSPMQATFRIYIIPSMCFFGIFANLINICVFGHKQMVSHLVNHFFLALAVADLMVFFSTFFVFSMPVIAEHSGNFIFVDKSPVFLVFFYPVAHTAHMTTVYLTILVSVHRYLAICHPFLIRRISSPNAVKYVIFGVILFSILFNIPRWFELENEACISETFHSPAPLIQNYDFIIAYRIVLFIVVVFLIPFVTLTIVNFKIIEALQSSAKLVLLISYGITVMLVAIISEFLLFNVLSFVNNIVELIFHSSYFQFLVELSTVLVNLNGATTIIIYLIFGSKYRTVFFEVLNFSLKFYSCTINIRRSRARCSLSNYQRIFKNCICDNYWLQINELPIWAYIFAIIFQRKSLHFLCCSFIFITVRQKISENSTKNSLTICLKLYFQRTEINLNALSHDR</sequence>
<dbReference type="Proteomes" id="UP000038040">
    <property type="component" value="Unplaced"/>
</dbReference>
<proteinExistence type="predicted"/>
<reference evidence="7 9" key="2">
    <citation type="submission" date="2018-11" db="EMBL/GenBank/DDBJ databases">
        <authorList>
            <consortium name="Pathogen Informatics"/>
        </authorList>
    </citation>
    <scope>NUCLEOTIDE SEQUENCE [LARGE SCALE GENOMIC DNA]</scope>
</reference>
<protein>
    <submittedName>
        <fullName evidence="10">G_PROTEIN_RECEP_F1_2 domain-containing protein</fullName>
    </submittedName>
</protein>
<reference evidence="10" key="1">
    <citation type="submission" date="2017-02" db="UniProtKB">
        <authorList>
            <consortium name="WormBaseParasite"/>
        </authorList>
    </citation>
    <scope>IDENTIFICATION</scope>
</reference>
<gene>
    <name evidence="7" type="ORF">DME_LOCUS6052</name>
</gene>
<evidence type="ECO:0000313" key="10">
    <source>
        <dbReference type="WBParaSite" id="DME_0000169201-mRNA-1"/>
    </source>
</evidence>
<dbReference type="GO" id="GO:0004930">
    <property type="term" value="F:G protein-coupled receptor activity"/>
    <property type="evidence" value="ECO:0007669"/>
    <property type="project" value="InterPro"/>
</dbReference>
<feature type="transmembrane region" description="Helical" evidence="5">
    <location>
        <begin position="231"/>
        <end position="259"/>
    </location>
</feature>
<accession>A0A0N4U4H9</accession>
<evidence type="ECO:0000256" key="3">
    <source>
        <dbReference type="ARBA" id="ARBA00022989"/>
    </source>
</evidence>
<dbReference type="Pfam" id="PF00001">
    <property type="entry name" value="7tm_1"/>
    <property type="match status" value="1"/>
</dbReference>
<organism evidence="8 10">
    <name type="scientific">Dracunculus medinensis</name>
    <name type="common">Guinea worm</name>
    <dbReference type="NCBI Taxonomy" id="318479"/>
    <lineage>
        <taxon>Eukaryota</taxon>
        <taxon>Metazoa</taxon>
        <taxon>Ecdysozoa</taxon>
        <taxon>Nematoda</taxon>
        <taxon>Chromadorea</taxon>
        <taxon>Rhabditida</taxon>
        <taxon>Spirurina</taxon>
        <taxon>Dracunculoidea</taxon>
        <taxon>Dracunculidae</taxon>
        <taxon>Dracunculus</taxon>
    </lineage>
</organism>
<dbReference type="WBParaSite" id="DME_0000169201-mRNA-1">
    <property type="protein sequence ID" value="DME_0000169201-mRNA-1"/>
    <property type="gene ID" value="DME_0000169201"/>
</dbReference>
<dbReference type="Proteomes" id="UP000274756">
    <property type="component" value="Unassembled WGS sequence"/>
</dbReference>
<dbReference type="InterPro" id="IPR052954">
    <property type="entry name" value="GPCR-Ligand_Int"/>
</dbReference>
<feature type="transmembrane region" description="Helical" evidence="5">
    <location>
        <begin position="28"/>
        <end position="52"/>
    </location>
</feature>
<feature type="transmembrane region" description="Helical" evidence="5">
    <location>
        <begin position="195"/>
        <end position="219"/>
    </location>
</feature>
<evidence type="ECO:0000256" key="5">
    <source>
        <dbReference type="SAM" id="Phobius"/>
    </source>
</evidence>
<evidence type="ECO:0000313" key="8">
    <source>
        <dbReference type="Proteomes" id="UP000038040"/>
    </source>
</evidence>
<dbReference type="SUPFAM" id="SSF81321">
    <property type="entry name" value="Family A G protein-coupled receptor-like"/>
    <property type="match status" value="1"/>
</dbReference>
<dbReference type="PANTHER" id="PTHR46641">
    <property type="entry name" value="FMRFAMIDE RECEPTOR-RELATED"/>
    <property type="match status" value="1"/>
</dbReference>
<evidence type="ECO:0000313" key="9">
    <source>
        <dbReference type="Proteomes" id="UP000274756"/>
    </source>
</evidence>
<feature type="transmembrane region" description="Helical" evidence="5">
    <location>
        <begin position="148"/>
        <end position="165"/>
    </location>
</feature>
<evidence type="ECO:0000256" key="1">
    <source>
        <dbReference type="ARBA" id="ARBA00004370"/>
    </source>
</evidence>
<evidence type="ECO:0000256" key="4">
    <source>
        <dbReference type="ARBA" id="ARBA00023136"/>
    </source>
</evidence>
<keyword evidence="4 5" id="KW-0472">Membrane</keyword>
<dbReference type="AlphaFoldDB" id="A0A0N4U4H9"/>
<evidence type="ECO:0000313" key="7">
    <source>
        <dbReference type="EMBL" id="VDN56079.1"/>
    </source>
</evidence>